<gene>
    <name evidence="1" type="ORF">COLO4_37992</name>
</gene>
<evidence type="ECO:0000313" key="1">
    <source>
        <dbReference type="EMBL" id="OMO50591.1"/>
    </source>
</evidence>
<dbReference type="Proteomes" id="UP000187203">
    <property type="component" value="Unassembled WGS sequence"/>
</dbReference>
<dbReference type="AlphaFoldDB" id="A0A1R3FXM1"/>
<name>A0A1R3FXM1_9ROSI</name>
<protein>
    <submittedName>
        <fullName evidence="1">Uncharacterized protein</fullName>
    </submittedName>
</protein>
<keyword evidence="2" id="KW-1185">Reference proteome</keyword>
<evidence type="ECO:0000313" key="2">
    <source>
        <dbReference type="Proteomes" id="UP000187203"/>
    </source>
</evidence>
<sequence>MNDLWHRFIFETPVSFVGLSSDGLDLVEKIERILERGRCLEGEGEIAILLGGLSLVLKLMGWIGWGRIERILESEKQIWVGLSERRLSGSIAGLSFSATRAGNSVQQLH</sequence>
<comment type="caution">
    <text evidence="1">The sequence shown here is derived from an EMBL/GenBank/DDBJ whole genome shotgun (WGS) entry which is preliminary data.</text>
</comment>
<reference evidence="2" key="1">
    <citation type="submission" date="2013-09" db="EMBL/GenBank/DDBJ databases">
        <title>Corchorus olitorius genome sequencing.</title>
        <authorList>
            <person name="Alam M."/>
            <person name="Haque M.S."/>
            <person name="Islam M.S."/>
            <person name="Emdad E.M."/>
            <person name="Islam M.M."/>
            <person name="Ahmed B."/>
            <person name="Halim A."/>
            <person name="Hossen Q.M.M."/>
            <person name="Hossain M.Z."/>
            <person name="Ahmed R."/>
            <person name="Khan M.M."/>
            <person name="Islam R."/>
            <person name="Rashid M.M."/>
            <person name="Khan S.A."/>
            <person name="Rahman M.S."/>
            <person name="Alam M."/>
            <person name="Yahiya A.S."/>
            <person name="Khan M.S."/>
            <person name="Azam M.S."/>
            <person name="Haque T."/>
            <person name="Lashkar M.Z.H."/>
            <person name="Akhand A.I."/>
            <person name="Morshed G."/>
            <person name="Roy S."/>
            <person name="Uddin K.S."/>
            <person name="Rabeya T."/>
            <person name="Hossain A.S."/>
            <person name="Chowdhury A."/>
            <person name="Snigdha A.R."/>
            <person name="Mortoza M.S."/>
            <person name="Matin S.A."/>
            <person name="Hoque S.M.E."/>
            <person name="Islam M.K."/>
            <person name="Roy D.K."/>
            <person name="Haider R."/>
            <person name="Moosa M.M."/>
            <person name="Elias S.M."/>
            <person name="Hasan A.M."/>
            <person name="Jahan S."/>
            <person name="Shafiuddin M."/>
            <person name="Mahmood N."/>
            <person name="Shommy N.S."/>
        </authorList>
    </citation>
    <scope>NUCLEOTIDE SEQUENCE [LARGE SCALE GENOMIC DNA]</scope>
    <source>
        <strain evidence="2">cv. O-4</strain>
    </source>
</reference>
<proteinExistence type="predicted"/>
<organism evidence="1 2">
    <name type="scientific">Corchorus olitorius</name>
    <dbReference type="NCBI Taxonomy" id="93759"/>
    <lineage>
        <taxon>Eukaryota</taxon>
        <taxon>Viridiplantae</taxon>
        <taxon>Streptophyta</taxon>
        <taxon>Embryophyta</taxon>
        <taxon>Tracheophyta</taxon>
        <taxon>Spermatophyta</taxon>
        <taxon>Magnoliopsida</taxon>
        <taxon>eudicotyledons</taxon>
        <taxon>Gunneridae</taxon>
        <taxon>Pentapetalae</taxon>
        <taxon>rosids</taxon>
        <taxon>malvids</taxon>
        <taxon>Malvales</taxon>
        <taxon>Malvaceae</taxon>
        <taxon>Grewioideae</taxon>
        <taxon>Apeibeae</taxon>
        <taxon>Corchorus</taxon>
    </lineage>
</organism>
<dbReference type="EMBL" id="AWUE01024485">
    <property type="protein sequence ID" value="OMO50591.1"/>
    <property type="molecule type" value="Genomic_DNA"/>
</dbReference>
<accession>A0A1R3FXM1</accession>